<gene>
    <name evidence="2" type="ORF">RU07_06570</name>
</gene>
<proteinExistence type="predicted"/>
<organism evidence="2 3">
    <name type="scientific">Agrobacterium tumefaciens</name>
    <dbReference type="NCBI Taxonomy" id="358"/>
    <lineage>
        <taxon>Bacteria</taxon>
        <taxon>Pseudomonadati</taxon>
        <taxon>Pseudomonadota</taxon>
        <taxon>Alphaproteobacteria</taxon>
        <taxon>Hyphomicrobiales</taxon>
        <taxon>Rhizobiaceae</taxon>
        <taxon>Rhizobium/Agrobacterium group</taxon>
        <taxon>Agrobacterium</taxon>
        <taxon>Agrobacterium tumefaciens complex</taxon>
    </lineage>
</organism>
<dbReference type="Pfam" id="PF07812">
    <property type="entry name" value="TfuA"/>
    <property type="match status" value="1"/>
</dbReference>
<evidence type="ECO:0000313" key="2">
    <source>
        <dbReference type="EMBL" id="KIQ03677.1"/>
    </source>
</evidence>
<evidence type="ECO:0000313" key="3">
    <source>
        <dbReference type="Proteomes" id="UP000035017"/>
    </source>
</evidence>
<dbReference type="Proteomes" id="UP000035017">
    <property type="component" value="Unassembled WGS sequence"/>
</dbReference>
<dbReference type="EMBL" id="JXQV01000006">
    <property type="protein sequence ID" value="KIQ03677.1"/>
    <property type="molecule type" value="Genomic_DNA"/>
</dbReference>
<evidence type="ECO:0000259" key="1">
    <source>
        <dbReference type="Pfam" id="PF07812"/>
    </source>
</evidence>
<dbReference type="InterPro" id="IPR012924">
    <property type="entry name" value="TfuA_core"/>
</dbReference>
<dbReference type="AlphaFoldDB" id="A0A0D0JCP8"/>
<dbReference type="OrthoDB" id="118811at2"/>
<accession>A0A0D0JCP8</accession>
<protein>
    <submittedName>
        <fullName evidence="2">Antibiotic resistance protein</fullName>
    </submittedName>
</protein>
<feature type="domain" description="TfuA-like core" evidence="1">
    <location>
        <begin position="47"/>
        <end position="166"/>
    </location>
</feature>
<reference evidence="2 3" key="1">
    <citation type="submission" date="2014-12" db="EMBL/GenBank/DDBJ databases">
        <title>16Stimator: statistical estimation of ribosomal gene copy numbers from draft genome assemblies.</title>
        <authorList>
            <person name="Perisin M.A."/>
            <person name="Vetter M."/>
            <person name="Gilbert J.A."/>
            <person name="Bergelson J."/>
        </authorList>
    </citation>
    <scope>NUCLEOTIDE SEQUENCE [LARGE SCALE GENOMIC DNA]</scope>
    <source>
        <strain evidence="2 3">MEJ076</strain>
    </source>
</reference>
<name>A0A0D0JCP8_AGRTU</name>
<sequence length="232" mass="24765">MKLVFVGPSLPNARDLAPTGIEIRPPACQGDVMQALQDGATSIGLIDGQFATAAPVWHKELLFALSKGIPVFGAASMGALRAAECAAFGMIGIGQIYEDYASGARVDDADVALIYGPAELGYPPLSIPLVNAEATISNMLREGGVNAEQCEALRTAAQRLFFKDRTWKAIAALSGIAVETLDAALKACWVDQKKLDAMALISAIENNVPEMAPRDWDFNATPLFRKMYLTGY</sequence>
<comment type="caution">
    <text evidence="2">The sequence shown here is derived from an EMBL/GenBank/DDBJ whole genome shotgun (WGS) entry which is preliminary data.</text>
</comment>